<evidence type="ECO:0000256" key="1">
    <source>
        <dbReference type="SAM" id="Phobius"/>
    </source>
</evidence>
<protein>
    <submittedName>
        <fullName evidence="2">Uncharacterized protein</fullName>
    </submittedName>
</protein>
<keyword evidence="1" id="KW-0812">Transmembrane</keyword>
<proteinExistence type="predicted"/>
<feature type="transmembrane region" description="Helical" evidence="1">
    <location>
        <begin position="39"/>
        <end position="59"/>
    </location>
</feature>
<dbReference type="RefSeq" id="WP_093024489.1">
    <property type="nucleotide sequence ID" value="NZ_FPBK01000004.1"/>
</dbReference>
<dbReference type="STRING" id="1224947.SAMN05216480_10416"/>
<name>A0A1I7G9Z2_9FLAO</name>
<dbReference type="OrthoDB" id="1551090at2"/>
<gene>
    <name evidence="2" type="ORF">SAMN05216480_10416</name>
</gene>
<keyword evidence="1" id="KW-1133">Transmembrane helix</keyword>
<keyword evidence="3" id="KW-1185">Reference proteome</keyword>
<organism evidence="2 3">
    <name type="scientific">Pustulibacterium marinum</name>
    <dbReference type="NCBI Taxonomy" id="1224947"/>
    <lineage>
        <taxon>Bacteria</taxon>
        <taxon>Pseudomonadati</taxon>
        <taxon>Bacteroidota</taxon>
        <taxon>Flavobacteriia</taxon>
        <taxon>Flavobacteriales</taxon>
        <taxon>Flavobacteriaceae</taxon>
        <taxon>Pustulibacterium</taxon>
    </lineage>
</organism>
<dbReference type="Proteomes" id="UP000199138">
    <property type="component" value="Unassembled WGS sequence"/>
</dbReference>
<sequence length="132" mass="14484">MNAHTQKAKKRTIILAIWTAAWLISLAFVSFSSELNLESHMLTLAATLVNLIIGLGMIWANRNYIKNLDELQKKIQLDAMAATLGIAVVVGLSYSLLDINNIIPFDAEISHLVFLIGITYAVGIAIGAKKYQ</sequence>
<evidence type="ECO:0000313" key="2">
    <source>
        <dbReference type="EMBL" id="SFU45275.1"/>
    </source>
</evidence>
<accession>A0A1I7G9Z2</accession>
<evidence type="ECO:0000313" key="3">
    <source>
        <dbReference type="Proteomes" id="UP000199138"/>
    </source>
</evidence>
<dbReference type="EMBL" id="FPBK01000004">
    <property type="protein sequence ID" value="SFU45275.1"/>
    <property type="molecule type" value="Genomic_DNA"/>
</dbReference>
<reference evidence="3" key="1">
    <citation type="submission" date="2016-10" db="EMBL/GenBank/DDBJ databases">
        <authorList>
            <person name="Varghese N."/>
            <person name="Submissions S."/>
        </authorList>
    </citation>
    <scope>NUCLEOTIDE SEQUENCE [LARGE SCALE GENOMIC DNA]</scope>
    <source>
        <strain evidence="3">CGMCC 1.12333</strain>
    </source>
</reference>
<feature type="transmembrane region" description="Helical" evidence="1">
    <location>
        <begin position="12"/>
        <end position="33"/>
    </location>
</feature>
<dbReference type="AlphaFoldDB" id="A0A1I7G9Z2"/>
<keyword evidence="1" id="KW-0472">Membrane</keyword>
<feature type="transmembrane region" description="Helical" evidence="1">
    <location>
        <begin position="79"/>
        <end position="97"/>
    </location>
</feature>
<feature type="transmembrane region" description="Helical" evidence="1">
    <location>
        <begin position="109"/>
        <end position="128"/>
    </location>
</feature>